<dbReference type="Pfam" id="PF03575">
    <property type="entry name" value="Peptidase_S51"/>
    <property type="match status" value="1"/>
</dbReference>
<dbReference type="PANTHER" id="PTHR36175:SF1">
    <property type="entry name" value="CYANOPHYCINASE"/>
    <property type="match status" value="1"/>
</dbReference>
<gene>
    <name evidence="5" type="ORF">Q5Y73_08330</name>
</gene>
<dbReference type="InterPro" id="IPR029062">
    <property type="entry name" value="Class_I_gatase-like"/>
</dbReference>
<dbReference type="PANTHER" id="PTHR36175">
    <property type="entry name" value="CYANOPHYCINASE"/>
    <property type="match status" value="1"/>
</dbReference>
<keyword evidence="6" id="KW-1185">Reference proteome</keyword>
<dbReference type="EMBL" id="JAVAMP010000002">
    <property type="protein sequence ID" value="MDP5274110.1"/>
    <property type="molecule type" value="Genomic_DNA"/>
</dbReference>
<evidence type="ECO:0000256" key="4">
    <source>
        <dbReference type="ARBA" id="ARBA00022825"/>
    </source>
</evidence>
<keyword evidence="4" id="KW-0720">Serine protease</keyword>
<evidence type="ECO:0000313" key="6">
    <source>
        <dbReference type="Proteomes" id="UP001231941"/>
    </source>
</evidence>
<dbReference type="RefSeq" id="WP_305991400.1">
    <property type="nucleotide sequence ID" value="NZ_JAVAMP010000002.1"/>
</dbReference>
<dbReference type="SUPFAM" id="SSF52317">
    <property type="entry name" value="Class I glutamine amidotransferase-like"/>
    <property type="match status" value="1"/>
</dbReference>
<comment type="similarity">
    <text evidence="1">Belongs to the peptidase S51 family.</text>
</comment>
<evidence type="ECO:0000256" key="2">
    <source>
        <dbReference type="ARBA" id="ARBA00022670"/>
    </source>
</evidence>
<dbReference type="CDD" id="cd03129">
    <property type="entry name" value="GAT1_Peptidase_E_like"/>
    <property type="match status" value="1"/>
</dbReference>
<proteinExistence type="inferred from homology"/>
<evidence type="ECO:0000256" key="3">
    <source>
        <dbReference type="ARBA" id="ARBA00022801"/>
    </source>
</evidence>
<accession>A0ABT9IZA0</accession>
<reference evidence="5 6" key="1">
    <citation type="submission" date="2023-08" db="EMBL/GenBank/DDBJ databases">
        <authorList>
            <person name="Park J.-S."/>
        </authorList>
    </citation>
    <scope>NUCLEOTIDE SEQUENCE [LARGE SCALE GENOMIC DNA]</scope>
    <source>
        <strain evidence="5 6">2205SS18-9</strain>
    </source>
</reference>
<dbReference type="Proteomes" id="UP001231941">
    <property type="component" value="Unassembled WGS sequence"/>
</dbReference>
<organism evidence="5 6">
    <name type="scientific">Chengkuizengella axinellae</name>
    <dbReference type="NCBI Taxonomy" id="3064388"/>
    <lineage>
        <taxon>Bacteria</taxon>
        <taxon>Bacillati</taxon>
        <taxon>Bacillota</taxon>
        <taxon>Bacilli</taxon>
        <taxon>Bacillales</taxon>
        <taxon>Paenibacillaceae</taxon>
        <taxon>Chengkuizengella</taxon>
    </lineage>
</organism>
<protein>
    <submittedName>
        <fullName evidence="5">Type 1 glutamine amidotransferase-like domain-containing protein</fullName>
    </submittedName>
</protein>
<evidence type="ECO:0000313" key="5">
    <source>
        <dbReference type="EMBL" id="MDP5274110.1"/>
    </source>
</evidence>
<comment type="caution">
    <text evidence="5">The sequence shown here is derived from an EMBL/GenBank/DDBJ whole genome shotgun (WGS) entry which is preliminary data.</text>
</comment>
<dbReference type="InterPro" id="IPR005320">
    <property type="entry name" value="Peptidase_S51"/>
</dbReference>
<keyword evidence="2" id="KW-0645">Protease</keyword>
<sequence>MDKHLFLFGGGPPFTKRMARKFVQETTKKDAPISLLVVEREGWEQYITNYTDSLFQLGVKDIQIAPLPSTPINKVLKCIENSSGIVIGGGDTNLYADYIVDTPIADVIKQKYEDSIPVAGFSAGALISPEECILSAKDNVLKEFQHRKGLGLVSDILLAVHFTQWKDQNHLREAVKKFNTHVNYGIDEKTCVYLLNGSLADTEGYGVYSIINDRVVKVHANSSFN</sequence>
<evidence type="ECO:0000256" key="1">
    <source>
        <dbReference type="ARBA" id="ARBA00006534"/>
    </source>
</evidence>
<dbReference type="Gene3D" id="3.40.50.880">
    <property type="match status" value="1"/>
</dbReference>
<keyword evidence="3" id="KW-0378">Hydrolase</keyword>
<name>A0ABT9IZA0_9BACL</name>